<dbReference type="EC" id="3.1.3.-" evidence="1"/>
<organism evidence="1 2">
    <name type="scientific">Blautia wexlerae</name>
    <dbReference type="NCBI Taxonomy" id="418240"/>
    <lineage>
        <taxon>Bacteria</taxon>
        <taxon>Bacillati</taxon>
        <taxon>Bacillota</taxon>
        <taxon>Clostridia</taxon>
        <taxon>Lachnospirales</taxon>
        <taxon>Lachnospiraceae</taxon>
        <taxon>Blautia</taxon>
    </lineage>
</organism>
<dbReference type="GO" id="GO:0016791">
    <property type="term" value="F:phosphatase activity"/>
    <property type="evidence" value="ECO:0007669"/>
    <property type="project" value="TreeGrafter"/>
</dbReference>
<evidence type="ECO:0000313" key="1">
    <source>
        <dbReference type="EMBL" id="CUN98152.1"/>
    </source>
</evidence>
<reference evidence="1 2" key="1">
    <citation type="submission" date="2015-09" db="EMBL/GenBank/DDBJ databases">
        <authorList>
            <consortium name="Pathogen Informatics"/>
        </authorList>
    </citation>
    <scope>NUCLEOTIDE SEQUENCE [LARGE SCALE GENOMIC DNA]</scope>
    <source>
        <strain evidence="1 2">2789STDY5834863</strain>
    </source>
</reference>
<dbReference type="Proteomes" id="UP000095431">
    <property type="component" value="Unassembled WGS sequence"/>
</dbReference>
<dbReference type="RefSeq" id="WP_004611585.1">
    <property type="nucleotide sequence ID" value="NZ_AP031426.1"/>
</dbReference>
<dbReference type="Pfam" id="PF13419">
    <property type="entry name" value="HAD_2"/>
    <property type="match status" value="1"/>
</dbReference>
<dbReference type="InterPro" id="IPR041492">
    <property type="entry name" value="HAD_2"/>
</dbReference>
<dbReference type="PRINTS" id="PR00413">
    <property type="entry name" value="HADHALOGNASE"/>
</dbReference>
<gene>
    <name evidence="1" type="ORF">ERS852478_01554</name>
</gene>
<sequence length="218" mass="24699">MDFNAAIFDLDGTILDSMDVWEHIDIQFLKKRNLPVPENYVTEICARSFEEAAQYTIDLLGLQETVEGIIEEWNNMAVEEYSNHVGLLPHALDYLLRLKEHGIKLAVATGLPEKLYIPCLKNNSILELFDALCSTDEVQRGKEYSDVFELAARKLGVAPEHCIVFDDVLPAIKSAKAARMLAGGIYDKYSADQRTEIERIADIYLLDFRQAPIPHKEV</sequence>
<dbReference type="CDD" id="cd07505">
    <property type="entry name" value="HAD_BPGM-like"/>
    <property type="match status" value="1"/>
</dbReference>
<dbReference type="SUPFAM" id="SSF56784">
    <property type="entry name" value="HAD-like"/>
    <property type="match status" value="1"/>
</dbReference>
<dbReference type="SFLD" id="SFLDS00003">
    <property type="entry name" value="Haloacid_Dehalogenase"/>
    <property type="match status" value="1"/>
</dbReference>
<dbReference type="InterPro" id="IPR023198">
    <property type="entry name" value="PGP-like_dom2"/>
</dbReference>
<proteinExistence type="predicted"/>
<keyword evidence="1" id="KW-0378">Hydrolase</keyword>
<dbReference type="Gene3D" id="3.40.50.1000">
    <property type="entry name" value="HAD superfamily/HAD-like"/>
    <property type="match status" value="1"/>
</dbReference>
<dbReference type="EMBL" id="CYZN01000008">
    <property type="protein sequence ID" value="CUN98152.1"/>
    <property type="molecule type" value="Genomic_DNA"/>
</dbReference>
<dbReference type="Gene3D" id="1.10.150.240">
    <property type="entry name" value="Putative phosphatase, domain 2"/>
    <property type="match status" value="1"/>
</dbReference>
<accession>A0A174BAU3</accession>
<dbReference type="InterPro" id="IPR023214">
    <property type="entry name" value="HAD_sf"/>
</dbReference>
<dbReference type="AlphaFoldDB" id="A0A174BAU3"/>
<dbReference type="eggNOG" id="COG0637">
    <property type="taxonomic scope" value="Bacteria"/>
</dbReference>
<dbReference type="NCBIfam" id="TIGR01509">
    <property type="entry name" value="HAD-SF-IA-v3"/>
    <property type="match status" value="1"/>
</dbReference>
<dbReference type="PANTHER" id="PTHR18901:SF38">
    <property type="entry name" value="PSEUDOURIDINE-5'-PHOSPHATASE"/>
    <property type="match status" value="1"/>
</dbReference>
<dbReference type="InterPro" id="IPR036412">
    <property type="entry name" value="HAD-like_sf"/>
</dbReference>
<dbReference type="PANTHER" id="PTHR18901">
    <property type="entry name" value="2-DEOXYGLUCOSE-6-PHOSPHATE PHOSPHATASE 2"/>
    <property type="match status" value="1"/>
</dbReference>
<name>A0A174BAU3_9FIRM</name>
<protein>
    <submittedName>
        <fullName evidence="1">Phosphorylated carbohydrates phosphatase TM_1254</fullName>
        <ecNumber evidence="1">3.1.3.-</ecNumber>
    </submittedName>
</protein>
<evidence type="ECO:0000313" key="2">
    <source>
        <dbReference type="Proteomes" id="UP000095431"/>
    </source>
</evidence>
<dbReference type="SFLD" id="SFLDG01129">
    <property type="entry name" value="C1.5:_HAD__Beta-PGM__Phosphata"/>
    <property type="match status" value="1"/>
</dbReference>
<dbReference type="InterPro" id="IPR006439">
    <property type="entry name" value="HAD-SF_hydro_IA"/>
</dbReference>